<dbReference type="OrthoDB" id="9795306at2"/>
<dbReference type="Gene3D" id="3.30.720.110">
    <property type="match status" value="1"/>
</dbReference>
<name>A0A178IPW4_9BACT</name>
<organism evidence="2 3">
    <name type="scientific">Termitidicoccus mucosus</name>
    <dbReference type="NCBI Taxonomy" id="1184151"/>
    <lineage>
        <taxon>Bacteria</taxon>
        <taxon>Pseudomonadati</taxon>
        <taxon>Verrucomicrobiota</taxon>
        <taxon>Opitutia</taxon>
        <taxon>Opitutales</taxon>
        <taxon>Opitutaceae</taxon>
        <taxon>Termitidicoccus</taxon>
    </lineage>
</organism>
<gene>
    <name evidence="2" type="ORF">AW736_03875</name>
</gene>
<sequence length="161" mass="17421">MSKKVTPIPEGYHTVTPYLTLKNAAEGIAFYKQVFGAKELLRFAAKDGTVGHAEIQVGDSRIMLSDEFSDYGALGPKTLGGTPVSLMVYVEDADALFDRAVAAGAKVLMPMTDEFYGDRCGKVEDPFGHKWMLATHKEDVPAAELNARGEKLFGMSLSVGE</sequence>
<proteinExistence type="predicted"/>
<dbReference type="PANTHER" id="PTHR34109">
    <property type="entry name" value="BNAUNNG04460D PROTEIN-RELATED"/>
    <property type="match status" value="1"/>
</dbReference>
<dbReference type="STRING" id="1184151.AW736_03875"/>
<dbReference type="PROSITE" id="PS51819">
    <property type="entry name" value="VOC"/>
    <property type="match status" value="1"/>
</dbReference>
<dbReference type="AlphaFoldDB" id="A0A178IPW4"/>
<protein>
    <submittedName>
        <fullName evidence="2">Glyoxalase</fullName>
    </submittedName>
</protein>
<feature type="domain" description="VOC" evidence="1">
    <location>
        <begin position="11"/>
        <end position="136"/>
    </location>
</feature>
<dbReference type="Gene3D" id="3.30.720.120">
    <property type="match status" value="1"/>
</dbReference>
<keyword evidence="3" id="KW-1185">Reference proteome</keyword>
<dbReference type="InterPro" id="IPR029068">
    <property type="entry name" value="Glyas_Bleomycin-R_OHBP_Dase"/>
</dbReference>
<dbReference type="EMBL" id="LRRQ01000031">
    <property type="protein sequence ID" value="OAM91279.1"/>
    <property type="molecule type" value="Genomic_DNA"/>
</dbReference>
<evidence type="ECO:0000259" key="1">
    <source>
        <dbReference type="PROSITE" id="PS51819"/>
    </source>
</evidence>
<evidence type="ECO:0000313" key="2">
    <source>
        <dbReference type="EMBL" id="OAM91279.1"/>
    </source>
</evidence>
<dbReference type="Pfam" id="PF00903">
    <property type="entry name" value="Glyoxalase"/>
    <property type="match status" value="1"/>
</dbReference>
<dbReference type="CDD" id="cd07246">
    <property type="entry name" value="VOC_like"/>
    <property type="match status" value="1"/>
</dbReference>
<reference evidence="2 3" key="1">
    <citation type="submission" date="2016-01" db="EMBL/GenBank/DDBJ databases">
        <title>High potential of lignocellulose degradation of a new Verrucomicrobia species.</title>
        <authorList>
            <person name="Wang Y."/>
            <person name="Shi Y."/>
            <person name="Qiu Z."/>
            <person name="Liu S."/>
            <person name="Yang H."/>
        </authorList>
    </citation>
    <scope>NUCLEOTIDE SEQUENCE [LARGE SCALE GENOMIC DNA]</scope>
    <source>
        <strain evidence="2 3">TSB47</strain>
    </source>
</reference>
<accession>A0A178IPW4</accession>
<dbReference type="InterPro" id="IPR004360">
    <property type="entry name" value="Glyas_Fos-R_dOase_dom"/>
</dbReference>
<comment type="caution">
    <text evidence="2">The sequence shown here is derived from an EMBL/GenBank/DDBJ whole genome shotgun (WGS) entry which is preliminary data.</text>
</comment>
<dbReference type="SUPFAM" id="SSF54593">
    <property type="entry name" value="Glyoxalase/Bleomycin resistance protein/Dihydroxybiphenyl dioxygenase"/>
    <property type="match status" value="1"/>
</dbReference>
<dbReference type="InterPro" id="IPR037523">
    <property type="entry name" value="VOC_core"/>
</dbReference>
<dbReference type="Proteomes" id="UP000078486">
    <property type="component" value="Unassembled WGS sequence"/>
</dbReference>
<dbReference type="RefSeq" id="WP_068768934.1">
    <property type="nucleotide sequence ID" value="NZ_CP109796.1"/>
</dbReference>
<dbReference type="PANTHER" id="PTHR34109:SF1">
    <property type="entry name" value="VOC DOMAIN-CONTAINING PROTEIN"/>
    <property type="match status" value="1"/>
</dbReference>
<evidence type="ECO:0000313" key="3">
    <source>
        <dbReference type="Proteomes" id="UP000078486"/>
    </source>
</evidence>